<evidence type="ECO:0008006" key="3">
    <source>
        <dbReference type="Google" id="ProtNLM"/>
    </source>
</evidence>
<dbReference type="RefSeq" id="WP_209576260.1">
    <property type="nucleotide sequence ID" value="NZ_JAUTBA010000001.1"/>
</dbReference>
<organism evidence="1 2">
    <name type="scientific">Sphingobacterium zeae</name>
    <dbReference type="NCBI Taxonomy" id="1776859"/>
    <lineage>
        <taxon>Bacteria</taxon>
        <taxon>Pseudomonadati</taxon>
        <taxon>Bacteroidota</taxon>
        <taxon>Sphingobacteriia</taxon>
        <taxon>Sphingobacteriales</taxon>
        <taxon>Sphingobacteriaceae</taxon>
        <taxon>Sphingobacterium</taxon>
    </lineage>
</organism>
<gene>
    <name evidence="1" type="ORF">QE382_003828</name>
</gene>
<reference evidence="1 2" key="1">
    <citation type="submission" date="2023-07" db="EMBL/GenBank/DDBJ databases">
        <title>Functional and genomic diversity of the sorghum phyllosphere microbiome.</title>
        <authorList>
            <person name="Shade A."/>
        </authorList>
    </citation>
    <scope>NUCLEOTIDE SEQUENCE [LARGE SCALE GENOMIC DNA]</scope>
    <source>
        <strain evidence="1 2">SORGH_AS_0892</strain>
    </source>
</reference>
<sequence>MKLTKAKLIAKVKAPLEKLGYIFFKDPISSAQGFFSKKLDNGLYLTLGLTISRYMESNFTGSFYYSKTTRWAAVWDDIPEESYVRPGFLMSTEERKVYFDNENEKLCDYWWDGFDNSSVASFIEVIKLTESRLYEDRLLTKRIEDSRSVSQLKNYADEVKKLVADIEKLNSTYSYLPDKEVNGLPMRWFKTSEYVLKKQNGILNKNTVKNLASDAFIQSTIDNLSNIGIGK</sequence>
<name>A0ABU0UAI5_9SPHI</name>
<keyword evidence="2" id="KW-1185">Reference proteome</keyword>
<dbReference type="Proteomes" id="UP001244640">
    <property type="component" value="Unassembled WGS sequence"/>
</dbReference>
<evidence type="ECO:0000313" key="2">
    <source>
        <dbReference type="Proteomes" id="UP001244640"/>
    </source>
</evidence>
<comment type="caution">
    <text evidence="1">The sequence shown here is derived from an EMBL/GenBank/DDBJ whole genome shotgun (WGS) entry which is preliminary data.</text>
</comment>
<accession>A0ABU0UAI5</accession>
<protein>
    <recommendedName>
        <fullName evidence="3">DUF4304 domain-containing protein</fullName>
    </recommendedName>
</protein>
<proteinExistence type="predicted"/>
<evidence type="ECO:0000313" key="1">
    <source>
        <dbReference type="EMBL" id="MDQ1151844.1"/>
    </source>
</evidence>
<dbReference type="EMBL" id="JAUTBA010000001">
    <property type="protein sequence ID" value="MDQ1151844.1"/>
    <property type="molecule type" value="Genomic_DNA"/>
</dbReference>